<keyword evidence="2" id="KW-1133">Transmembrane helix</keyword>
<name>A0A8H4H0Q0_9EURO</name>
<organism evidence="3 4">
    <name type="scientific">Aspergillus fumigatiaffinis</name>
    <dbReference type="NCBI Taxonomy" id="340414"/>
    <lineage>
        <taxon>Eukaryota</taxon>
        <taxon>Fungi</taxon>
        <taxon>Dikarya</taxon>
        <taxon>Ascomycota</taxon>
        <taxon>Pezizomycotina</taxon>
        <taxon>Eurotiomycetes</taxon>
        <taxon>Eurotiomycetidae</taxon>
        <taxon>Eurotiales</taxon>
        <taxon>Aspergillaceae</taxon>
        <taxon>Aspergillus</taxon>
        <taxon>Aspergillus subgen. Fumigati</taxon>
    </lineage>
</organism>
<evidence type="ECO:0000313" key="3">
    <source>
        <dbReference type="EMBL" id="KAF4232959.1"/>
    </source>
</evidence>
<reference evidence="3" key="1">
    <citation type="journal article" date="2020" name="bioRxiv">
        <title>Genomic and phenotypic heterogeneity of clinical isolates of the human pathogens Aspergillus fumigatus, Aspergillus lentulus and Aspergillus fumigatiaffinis.</title>
        <authorList>
            <person name="dos Santos R.A.C."/>
            <person name="Steenwyk J.L."/>
            <person name="Rivero-Menendez O."/>
            <person name="Mead M.E."/>
            <person name="Silva L.P."/>
            <person name="Bastos R.W."/>
            <person name="Alastruey-Izquierdo A."/>
            <person name="Goldman G.H."/>
            <person name="Rokas A."/>
        </authorList>
    </citation>
    <scope>NUCLEOTIDE SEQUENCE</scope>
    <source>
        <strain evidence="3">CNM-CM6805</strain>
    </source>
</reference>
<proteinExistence type="predicted"/>
<sequence length="180" mass="18835">MSSTINLPLLKGDVAVDGNTFMIGFFLCFFGYLLLFSPIFVEIARKPPSAPVTTTTTNNYYCGVKPCSCVGSANNPAADNPPPPSNTTADTTADATPRATHGTRGRAGAKEAMSPAPDKRDSASSKSSTGSGSGFNASVSPSVHVTQGLRYRSGRSPGRRDSAPIDGWNNKKGELLPVHQ</sequence>
<evidence type="ECO:0000256" key="2">
    <source>
        <dbReference type="SAM" id="Phobius"/>
    </source>
</evidence>
<dbReference type="Proteomes" id="UP000653565">
    <property type="component" value="Unassembled WGS sequence"/>
</dbReference>
<evidence type="ECO:0000256" key="1">
    <source>
        <dbReference type="SAM" id="MobiDB-lite"/>
    </source>
</evidence>
<feature type="region of interest" description="Disordered" evidence="1">
    <location>
        <begin position="78"/>
        <end position="180"/>
    </location>
</feature>
<protein>
    <submittedName>
        <fullName evidence="3">Uncharacterized protein</fullName>
    </submittedName>
</protein>
<feature type="transmembrane region" description="Helical" evidence="2">
    <location>
        <begin position="20"/>
        <end position="41"/>
    </location>
</feature>
<reference evidence="3" key="2">
    <citation type="submission" date="2020-04" db="EMBL/GenBank/DDBJ databases">
        <authorList>
            <person name="Santos R.A.C."/>
            <person name="Steenwyk J.L."/>
            <person name="Rivero-Menendez O."/>
            <person name="Mead M.E."/>
            <person name="Silva L.P."/>
            <person name="Bastos R.W."/>
            <person name="Alastruey-Izquierdo A."/>
            <person name="Goldman G.H."/>
            <person name="Rokas A."/>
        </authorList>
    </citation>
    <scope>NUCLEOTIDE SEQUENCE</scope>
    <source>
        <strain evidence="3">CNM-CM6805</strain>
    </source>
</reference>
<keyword evidence="2" id="KW-0812">Transmembrane</keyword>
<dbReference type="EMBL" id="JAAAPX010000084">
    <property type="protein sequence ID" value="KAF4232959.1"/>
    <property type="molecule type" value="Genomic_DNA"/>
</dbReference>
<comment type="caution">
    <text evidence="3">The sequence shown here is derived from an EMBL/GenBank/DDBJ whole genome shotgun (WGS) entry which is preliminary data.</text>
</comment>
<evidence type="ECO:0000313" key="4">
    <source>
        <dbReference type="Proteomes" id="UP000653565"/>
    </source>
</evidence>
<feature type="compositionally biased region" description="Basic and acidic residues" evidence="1">
    <location>
        <begin position="158"/>
        <end position="174"/>
    </location>
</feature>
<feature type="compositionally biased region" description="Polar residues" evidence="1">
    <location>
        <begin position="135"/>
        <end position="145"/>
    </location>
</feature>
<feature type="compositionally biased region" description="Low complexity" evidence="1">
    <location>
        <begin position="86"/>
        <end position="100"/>
    </location>
</feature>
<gene>
    <name evidence="3" type="ORF">CNMCM6805_009582</name>
</gene>
<keyword evidence="2" id="KW-0472">Membrane</keyword>
<accession>A0A8H4H0Q0</accession>
<dbReference type="AlphaFoldDB" id="A0A8H4H0Q0"/>
<keyword evidence="4" id="KW-1185">Reference proteome</keyword>